<proteinExistence type="predicted"/>
<dbReference type="AlphaFoldDB" id="A0A221C8S8"/>
<keyword evidence="1" id="KW-0812">Transmembrane</keyword>
<protein>
    <submittedName>
        <fullName evidence="2">HycG</fullName>
    </submittedName>
</protein>
<feature type="transmembrane region" description="Helical" evidence="1">
    <location>
        <begin position="39"/>
        <end position="61"/>
    </location>
</feature>
<feature type="transmembrane region" description="Helical" evidence="1">
    <location>
        <begin position="181"/>
        <end position="198"/>
    </location>
</feature>
<gene>
    <name evidence="2" type="primary">hycG</name>
</gene>
<keyword evidence="1" id="KW-0472">Membrane</keyword>
<accession>A0A221C8S8</accession>
<reference evidence="2" key="1">
    <citation type="journal article" date="2017" name="Int. J. Antimicrob. Agents">
        <title>Hyicin 4244, the first sactibiotic described in staphylococci, exhibits an anti- staphylococcal biofilm activity.</title>
        <authorList>
            <person name="Duarte A.F.S."/>
            <person name="Ceotto-Vigoder H."/>
            <person name="Barrias E.S."/>
            <person name="Souto-Padron T.C.B.S."/>
            <person name="Nes I.F."/>
            <person name="Bastos M.D.C.F."/>
        </authorList>
    </citation>
    <scope>NUCLEOTIDE SEQUENCE</scope>
    <source>
        <strain evidence="2">4244</strain>
    </source>
</reference>
<feature type="transmembrane region" description="Helical" evidence="1">
    <location>
        <begin position="7"/>
        <end position="27"/>
    </location>
</feature>
<dbReference type="EMBL" id="KY887472">
    <property type="protein sequence ID" value="ASL69769.1"/>
    <property type="molecule type" value="Genomic_DNA"/>
</dbReference>
<sequence length="208" mass="24599">MKLKYRFFIVALVVLGSYYVFGVNKYIDYWLTYFVIKNSWSEFVCISVINTLLVVPFYMYINSRIKQINHINEKFLKEKNKKDFDMEKFKKSVEIPSGNFIYKGIIPIILLIGIGLKISNHFSFELPLGLIVLLYIFTFISTFYYSYSFVKNIINKRFTRYIVLLIISAVVMYLLSVEEQLFLVIFSIIIYLSIRLRSIGKLTNITKI</sequence>
<feature type="transmembrane region" description="Helical" evidence="1">
    <location>
        <begin position="158"/>
        <end position="175"/>
    </location>
</feature>
<organism evidence="2">
    <name type="scientific">Staphylococcus hyicus</name>
    <dbReference type="NCBI Taxonomy" id="1284"/>
    <lineage>
        <taxon>Bacteria</taxon>
        <taxon>Bacillati</taxon>
        <taxon>Bacillota</taxon>
        <taxon>Bacilli</taxon>
        <taxon>Bacillales</taxon>
        <taxon>Staphylococcaceae</taxon>
        <taxon>Staphylococcus</taxon>
    </lineage>
</organism>
<evidence type="ECO:0000313" key="2">
    <source>
        <dbReference type="EMBL" id="ASL69769.1"/>
    </source>
</evidence>
<evidence type="ECO:0000256" key="1">
    <source>
        <dbReference type="SAM" id="Phobius"/>
    </source>
</evidence>
<name>A0A221C8S8_STAHY</name>
<keyword evidence="1" id="KW-1133">Transmembrane helix</keyword>
<feature type="transmembrane region" description="Helical" evidence="1">
    <location>
        <begin position="100"/>
        <end position="120"/>
    </location>
</feature>
<feature type="transmembrane region" description="Helical" evidence="1">
    <location>
        <begin position="126"/>
        <end position="146"/>
    </location>
</feature>